<sequence length="649" mass="73270">MKKLEKADGQSMDIVESNIEQLKELFPEVFAEGRINFDRLQEVLGNYVVTDEDHYNFTWHGKRAAGRLAQTPSTGTLRPCPQESVDWDTTQNLFIEGDNLEVLKLLQKSYHRQIKMIYIDPPYNTGNDFVYEDDFKDGVKNYLAVTGQLDDEGKKKGTNSSTAGRYHTNWLNMMYPRLKVARNLLRNDGVIFISIDDVEVENLKKICHEIFGEDNFVACLPTVMNLKGNNDEFGFAGTHEYTLVYIKDVNSLEDLGGIPLTPEDEGEYDQVDTKGAYKKGATLMRTGKAGAREHRPKGYYPIYVSSDFSRMSLSRKSADDIEVYPKTKKGKDMSWRRSPETLQASLDDFIIVPTKTGGASFYKKQRLEEDRINGKKPKSLFYKAEYSSGNGTEAVKNLLGERVFSNPKPLELIKDFVLVGGGNEEIILDFFAGSATTGHAIYELNSSKEKKLKFILVQLPEPLDPKDKEQKQAIDLCDQLGKPRNLAELSKERLRRVSKKIKEENPLFGGDLGFKVFKLDTSNIKTWEAGFDTLKDDLIAAADYIKQDRSSDDIVFELLLKYGLDLTVPIETRTIAGKKVYSIGMGALVVCLDNDVPMETINGIGALKEELKPEIMRVVFKDSGFKDDVVKTNALQTLKRFGIEDIKSL</sequence>
<comment type="similarity">
    <text evidence="1">Belongs to the N(4)/N(6)-methyltransferase family.</text>
</comment>
<keyword evidence="4 8" id="KW-0808">Transferase</keyword>
<dbReference type="EC" id="2.1.1.72" evidence="2"/>
<evidence type="ECO:0000256" key="3">
    <source>
        <dbReference type="ARBA" id="ARBA00022603"/>
    </source>
</evidence>
<dbReference type="Pfam" id="PF01555">
    <property type="entry name" value="N6_N4_Mtase"/>
    <property type="match status" value="1"/>
</dbReference>
<dbReference type="Gene3D" id="3.40.50.150">
    <property type="entry name" value="Vaccinia Virus protein VP39"/>
    <property type="match status" value="1"/>
</dbReference>
<dbReference type="InterPro" id="IPR002941">
    <property type="entry name" value="DNA_methylase_N4/N6"/>
</dbReference>
<protein>
    <recommendedName>
        <fullName evidence="2">site-specific DNA-methyltransferase (adenine-specific)</fullName>
        <ecNumber evidence="2">2.1.1.72</ecNumber>
    </recommendedName>
</protein>
<evidence type="ECO:0000313" key="8">
    <source>
        <dbReference type="EMBL" id="PZQ45335.1"/>
    </source>
</evidence>
<dbReference type="GO" id="GO:0032259">
    <property type="term" value="P:methylation"/>
    <property type="evidence" value="ECO:0007669"/>
    <property type="project" value="UniProtKB-KW"/>
</dbReference>
<reference evidence="8 9" key="1">
    <citation type="submission" date="2017-08" db="EMBL/GenBank/DDBJ databases">
        <title>Infants hospitalized years apart are colonized by the same room-sourced microbial strains.</title>
        <authorList>
            <person name="Brooks B."/>
            <person name="Olm M.R."/>
            <person name="Firek B.A."/>
            <person name="Baker R."/>
            <person name="Thomas B.C."/>
            <person name="Morowitz M.J."/>
            <person name="Banfield J.F."/>
        </authorList>
    </citation>
    <scope>NUCLEOTIDE SEQUENCE [LARGE SCALE GENOMIC DNA]</scope>
    <source>
        <strain evidence="8">S2_005_002_R2_29</strain>
    </source>
</reference>
<dbReference type="GO" id="GO:0009007">
    <property type="term" value="F:site-specific DNA-methyltransferase (adenine-specific) activity"/>
    <property type="evidence" value="ECO:0007669"/>
    <property type="project" value="UniProtKB-EC"/>
</dbReference>
<evidence type="ECO:0000256" key="2">
    <source>
        <dbReference type="ARBA" id="ARBA00011900"/>
    </source>
</evidence>
<dbReference type="Proteomes" id="UP000249417">
    <property type="component" value="Unassembled WGS sequence"/>
</dbReference>
<dbReference type="AlphaFoldDB" id="A0A2W5N3F6"/>
<dbReference type="PROSITE" id="PS00092">
    <property type="entry name" value="N6_MTASE"/>
    <property type="match status" value="1"/>
</dbReference>
<comment type="catalytic activity">
    <reaction evidence="6">
        <text>a 2'-deoxyadenosine in DNA + S-adenosyl-L-methionine = an N(6)-methyl-2'-deoxyadenosine in DNA + S-adenosyl-L-homocysteine + H(+)</text>
        <dbReference type="Rhea" id="RHEA:15197"/>
        <dbReference type="Rhea" id="RHEA-COMP:12418"/>
        <dbReference type="Rhea" id="RHEA-COMP:12419"/>
        <dbReference type="ChEBI" id="CHEBI:15378"/>
        <dbReference type="ChEBI" id="CHEBI:57856"/>
        <dbReference type="ChEBI" id="CHEBI:59789"/>
        <dbReference type="ChEBI" id="CHEBI:90615"/>
        <dbReference type="ChEBI" id="CHEBI:90616"/>
        <dbReference type="EC" id="2.1.1.72"/>
    </reaction>
</comment>
<feature type="domain" description="DNA methylase N-4/N-6" evidence="7">
    <location>
        <begin position="114"/>
        <end position="445"/>
    </location>
</feature>
<evidence type="ECO:0000256" key="6">
    <source>
        <dbReference type="ARBA" id="ARBA00047942"/>
    </source>
</evidence>
<dbReference type="InterPro" id="IPR002052">
    <property type="entry name" value="DNA_methylase_N6_adenine_CS"/>
</dbReference>
<proteinExistence type="inferred from homology"/>
<comment type="caution">
    <text evidence="8">The sequence shown here is derived from an EMBL/GenBank/DDBJ whole genome shotgun (WGS) entry which is preliminary data.</text>
</comment>
<evidence type="ECO:0000256" key="1">
    <source>
        <dbReference type="ARBA" id="ARBA00006594"/>
    </source>
</evidence>
<dbReference type="PRINTS" id="PR00506">
    <property type="entry name" value="D21N6MTFRASE"/>
</dbReference>
<dbReference type="PIRSF" id="PIRSF015855">
    <property type="entry name" value="TypeIII_Mtase_mKpnI"/>
    <property type="match status" value="1"/>
</dbReference>
<dbReference type="InterPro" id="IPR029063">
    <property type="entry name" value="SAM-dependent_MTases_sf"/>
</dbReference>
<organism evidence="8 9">
    <name type="scientific">Micavibrio aeruginosavorus</name>
    <dbReference type="NCBI Taxonomy" id="349221"/>
    <lineage>
        <taxon>Bacteria</taxon>
        <taxon>Pseudomonadati</taxon>
        <taxon>Bdellovibrionota</taxon>
        <taxon>Bdellovibrionia</taxon>
        <taxon>Bdellovibrionales</taxon>
        <taxon>Pseudobdellovibrionaceae</taxon>
        <taxon>Micavibrio</taxon>
    </lineage>
</organism>
<evidence type="ECO:0000259" key="7">
    <source>
        <dbReference type="Pfam" id="PF01555"/>
    </source>
</evidence>
<evidence type="ECO:0000313" key="9">
    <source>
        <dbReference type="Proteomes" id="UP000249417"/>
    </source>
</evidence>
<gene>
    <name evidence="8" type="ORF">DI551_07660</name>
</gene>
<keyword evidence="3 8" id="KW-0489">Methyltransferase</keyword>
<dbReference type="InterPro" id="IPR002295">
    <property type="entry name" value="N4/N6-MTase_EcoPI_Mod-like"/>
</dbReference>
<dbReference type="GO" id="GO:0008170">
    <property type="term" value="F:N-methyltransferase activity"/>
    <property type="evidence" value="ECO:0007669"/>
    <property type="project" value="InterPro"/>
</dbReference>
<dbReference type="EMBL" id="QFQB01000053">
    <property type="protein sequence ID" value="PZQ45335.1"/>
    <property type="molecule type" value="Genomic_DNA"/>
</dbReference>
<accession>A0A2W5N3F6</accession>
<keyword evidence="5" id="KW-0949">S-adenosyl-L-methionine</keyword>
<dbReference type="GO" id="GO:0003677">
    <property type="term" value="F:DNA binding"/>
    <property type="evidence" value="ECO:0007669"/>
    <property type="project" value="InterPro"/>
</dbReference>
<evidence type="ECO:0000256" key="4">
    <source>
        <dbReference type="ARBA" id="ARBA00022679"/>
    </source>
</evidence>
<dbReference type="SUPFAM" id="SSF53335">
    <property type="entry name" value="S-adenosyl-L-methionine-dependent methyltransferases"/>
    <property type="match status" value="1"/>
</dbReference>
<evidence type="ECO:0000256" key="5">
    <source>
        <dbReference type="ARBA" id="ARBA00022691"/>
    </source>
</evidence>
<name>A0A2W5N3F6_9BACT</name>